<feature type="transmembrane region" description="Helical" evidence="1">
    <location>
        <begin position="7"/>
        <end position="30"/>
    </location>
</feature>
<organism evidence="2 3">
    <name type="scientific">Senegalia massiliensis</name>
    <dbReference type="NCBI Taxonomy" id="1720316"/>
    <lineage>
        <taxon>Bacteria</taxon>
        <taxon>Bacillati</taxon>
        <taxon>Bacillota</taxon>
        <taxon>Clostridia</taxon>
        <taxon>Eubacteriales</taxon>
        <taxon>Clostridiaceae</taxon>
        <taxon>Senegalia</taxon>
    </lineage>
</organism>
<evidence type="ECO:0000256" key="1">
    <source>
        <dbReference type="SAM" id="Phobius"/>
    </source>
</evidence>
<protein>
    <submittedName>
        <fullName evidence="2">Uncharacterized protein</fullName>
    </submittedName>
</protein>
<name>A0A845QZU2_9CLOT</name>
<evidence type="ECO:0000313" key="2">
    <source>
        <dbReference type="EMBL" id="NBI06702.1"/>
    </source>
</evidence>
<dbReference type="EMBL" id="QXXA01000007">
    <property type="protein sequence ID" value="NBI06702.1"/>
    <property type="molecule type" value="Genomic_DNA"/>
</dbReference>
<keyword evidence="1" id="KW-0812">Transmembrane</keyword>
<keyword evidence="1" id="KW-1133">Transmembrane helix</keyword>
<comment type="caution">
    <text evidence="2">The sequence shown here is derived from an EMBL/GenBank/DDBJ whole genome shotgun (WGS) entry which is preliminary data.</text>
</comment>
<dbReference type="RefSeq" id="WP_160197186.1">
    <property type="nucleotide sequence ID" value="NZ_QXXA01000007.1"/>
</dbReference>
<proteinExistence type="predicted"/>
<dbReference type="AlphaFoldDB" id="A0A845QZU2"/>
<sequence length="66" mass="7670">MRNNGIIKFLIIYFIAKLIGVTTGLSYNVLTQDFNLIKLILDIIIWVIAYFIVDLVFSKSFKKQTK</sequence>
<feature type="transmembrane region" description="Helical" evidence="1">
    <location>
        <begin position="36"/>
        <end position="57"/>
    </location>
</feature>
<evidence type="ECO:0000313" key="3">
    <source>
        <dbReference type="Proteomes" id="UP000467132"/>
    </source>
</evidence>
<dbReference type="Proteomes" id="UP000467132">
    <property type="component" value="Unassembled WGS sequence"/>
</dbReference>
<reference evidence="2 3" key="1">
    <citation type="submission" date="2018-08" db="EMBL/GenBank/DDBJ databases">
        <title>Murine metabolic-syndrome-specific gut microbial biobank.</title>
        <authorList>
            <person name="Liu C."/>
        </authorList>
    </citation>
    <scope>NUCLEOTIDE SEQUENCE [LARGE SCALE GENOMIC DNA]</scope>
    <source>
        <strain evidence="2 3">583</strain>
    </source>
</reference>
<gene>
    <name evidence="2" type="ORF">D3Z33_07495</name>
</gene>
<keyword evidence="3" id="KW-1185">Reference proteome</keyword>
<accession>A0A845QZU2</accession>
<keyword evidence="1" id="KW-0472">Membrane</keyword>